<protein>
    <submittedName>
        <fullName evidence="2">Uncharacterized protein</fullName>
    </submittedName>
</protein>
<feature type="compositionally biased region" description="Basic residues" evidence="1">
    <location>
        <begin position="153"/>
        <end position="163"/>
    </location>
</feature>
<reference evidence="2 3" key="1">
    <citation type="submission" date="2018-04" db="EMBL/GenBank/DDBJ databases">
        <authorList>
            <person name="Vogel A."/>
        </authorList>
    </citation>
    <scope>NUCLEOTIDE SEQUENCE [LARGE SCALE GENOMIC DNA]</scope>
</reference>
<gene>
    <name evidence="2" type="ORF">CCAM_LOCUS36649</name>
</gene>
<dbReference type="Pfam" id="PF11523">
    <property type="entry name" value="DUF3223"/>
    <property type="match status" value="1"/>
</dbReference>
<dbReference type="PANTHER" id="PTHR33415:SF12">
    <property type="entry name" value="PROTEIN EMBRYO DEFECTIVE 514"/>
    <property type="match status" value="1"/>
</dbReference>
<organism evidence="2 3">
    <name type="scientific">Cuscuta campestris</name>
    <dbReference type="NCBI Taxonomy" id="132261"/>
    <lineage>
        <taxon>Eukaryota</taxon>
        <taxon>Viridiplantae</taxon>
        <taxon>Streptophyta</taxon>
        <taxon>Embryophyta</taxon>
        <taxon>Tracheophyta</taxon>
        <taxon>Spermatophyta</taxon>
        <taxon>Magnoliopsida</taxon>
        <taxon>eudicotyledons</taxon>
        <taxon>Gunneridae</taxon>
        <taxon>Pentapetalae</taxon>
        <taxon>asterids</taxon>
        <taxon>lamiids</taxon>
        <taxon>Solanales</taxon>
        <taxon>Convolvulaceae</taxon>
        <taxon>Cuscuteae</taxon>
        <taxon>Cuscuta</taxon>
        <taxon>Cuscuta subgen. Grammica</taxon>
        <taxon>Cuscuta sect. Cleistogrammica</taxon>
    </lineage>
</organism>
<keyword evidence="3" id="KW-1185">Reference proteome</keyword>
<dbReference type="GO" id="GO:0005634">
    <property type="term" value="C:nucleus"/>
    <property type="evidence" value="ECO:0007669"/>
    <property type="project" value="TreeGrafter"/>
</dbReference>
<dbReference type="AlphaFoldDB" id="A0A484N1A7"/>
<dbReference type="InterPro" id="IPR044673">
    <property type="entry name" value="DCL-like"/>
</dbReference>
<dbReference type="GO" id="GO:0009507">
    <property type="term" value="C:chloroplast"/>
    <property type="evidence" value="ECO:0007669"/>
    <property type="project" value="TreeGrafter"/>
</dbReference>
<evidence type="ECO:0000313" key="3">
    <source>
        <dbReference type="Proteomes" id="UP000595140"/>
    </source>
</evidence>
<dbReference type="Proteomes" id="UP000595140">
    <property type="component" value="Unassembled WGS sequence"/>
</dbReference>
<name>A0A484N1A7_9ASTE</name>
<dbReference type="OrthoDB" id="409625at2759"/>
<proteinExistence type="predicted"/>
<dbReference type="GO" id="GO:0009658">
    <property type="term" value="P:chloroplast organization"/>
    <property type="evidence" value="ECO:0007669"/>
    <property type="project" value="TreeGrafter"/>
</dbReference>
<accession>A0A484N1A7</accession>
<dbReference type="FunFam" id="3.10.450.40:FF:000016">
    <property type="entry name" value="Predicted protein"/>
    <property type="match status" value="1"/>
</dbReference>
<dbReference type="EMBL" id="OOIL02005488">
    <property type="protein sequence ID" value="VFQ94873.1"/>
    <property type="molecule type" value="Genomic_DNA"/>
</dbReference>
<feature type="compositionally biased region" description="Low complexity" evidence="1">
    <location>
        <begin position="1"/>
        <end position="10"/>
    </location>
</feature>
<dbReference type="GO" id="GO:1901259">
    <property type="term" value="P:chloroplast rRNA processing"/>
    <property type="evidence" value="ECO:0007669"/>
    <property type="project" value="TreeGrafter"/>
</dbReference>
<sequence length="177" mass="19430">MSTEAVAAAAENCATKRPRDADDENGDSLIKKTKKAVGEDKVLSGPVTVGPKRFGSSVEMFRYFHRLLSSWSPNVNVNRYEHMVLLELIGKGHPEPERKIGCGAGGFQVRFHPKFNDKCFFILRKDGTTDDFSIRKCVDNILPLPRNTAKRGGGGKRAGRGRGRGGGQNVEKVIESN</sequence>
<dbReference type="GO" id="GO:0017126">
    <property type="term" value="P:nucleologenesis"/>
    <property type="evidence" value="ECO:0007669"/>
    <property type="project" value="TreeGrafter"/>
</dbReference>
<feature type="region of interest" description="Disordered" evidence="1">
    <location>
        <begin position="1"/>
        <end position="31"/>
    </location>
</feature>
<evidence type="ECO:0000256" key="1">
    <source>
        <dbReference type="SAM" id="MobiDB-lite"/>
    </source>
</evidence>
<dbReference type="Gene3D" id="3.10.450.40">
    <property type="match status" value="1"/>
</dbReference>
<evidence type="ECO:0000313" key="2">
    <source>
        <dbReference type="EMBL" id="VFQ94873.1"/>
    </source>
</evidence>
<dbReference type="PANTHER" id="PTHR33415">
    <property type="entry name" value="PROTEIN EMBRYO DEFECTIVE 514"/>
    <property type="match status" value="1"/>
</dbReference>
<feature type="region of interest" description="Disordered" evidence="1">
    <location>
        <begin position="148"/>
        <end position="177"/>
    </location>
</feature>